<keyword evidence="3" id="KW-1185">Reference proteome</keyword>
<dbReference type="EMBL" id="BMCS01000001">
    <property type="protein sequence ID" value="GGF21575.1"/>
    <property type="molecule type" value="Genomic_DNA"/>
</dbReference>
<comment type="caution">
    <text evidence="2">The sequence shown here is derived from an EMBL/GenBank/DDBJ whole genome shotgun (WGS) entry which is preliminary data.</text>
</comment>
<reference evidence="3" key="1">
    <citation type="journal article" date="2019" name="Int. J. Syst. Evol. Microbiol.">
        <title>The Global Catalogue of Microorganisms (GCM) 10K type strain sequencing project: providing services to taxonomists for standard genome sequencing and annotation.</title>
        <authorList>
            <consortium name="The Broad Institute Genomics Platform"/>
            <consortium name="The Broad Institute Genome Sequencing Center for Infectious Disease"/>
            <person name="Wu L."/>
            <person name="Ma J."/>
        </authorList>
    </citation>
    <scope>NUCLEOTIDE SEQUENCE [LARGE SCALE GENOMIC DNA]</scope>
    <source>
        <strain evidence="3">CCM 7855</strain>
    </source>
</reference>
<name>A0ABQ1ULE1_9NOCA</name>
<dbReference type="InterPro" id="IPR058334">
    <property type="entry name" value="DUF8021"/>
</dbReference>
<dbReference type="Pfam" id="PF26061">
    <property type="entry name" value="DUF8021"/>
    <property type="match status" value="1"/>
</dbReference>
<evidence type="ECO:0000259" key="1">
    <source>
        <dbReference type="Pfam" id="PF26061"/>
    </source>
</evidence>
<gene>
    <name evidence="2" type="ORF">GCM10007298_16900</name>
</gene>
<evidence type="ECO:0000313" key="3">
    <source>
        <dbReference type="Proteomes" id="UP000632454"/>
    </source>
</evidence>
<accession>A0ABQ1ULE1</accession>
<evidence type="ECO:0000313" key="2">
    <source>
        <dbReference type="EMBL" id="GGF21575.1"/>
    </source>
</evidence>
<proteinExistence type="predicted"/>
<dbReference type="Proteomes" id="UP000632454">
    <property type="component" value="Unassembled WGS sequence"/>
</dbReference>
<protein>
    <recommendedName>
        <fullName evidence="1">DUF8021 domain-containing protein</fullName>
    </recommendedName>
</protein>
<organism evidence="2 3">
    <name type="scientific">Williamsia phyllosphaerae</name>
    <dbReference type="NCBI Taxonomy" id="885042"/>
    <lineage>
        <taxon>Bacteria</taxon>
        <taxon>Bacillati</taxon>
        <taxon>Actinomycetota</taxon>
        <taxon>Actinomycetes</taxon>
        <taxon>Mycobacteriales</taxon>
        <taxon>Nocardiaceae</taxon>
        <taxon>Williamsia</taxon>
    </lineage>
</organism>
<feature type="domain" description="DUF8021" evidence="1">
    <location>
        <begin position="13"/>
        <end position="115"/>
    </location>
</feature>
<sequence length="122" mass="13092">MTDPGAAAGPDAVAAARAYIEALASHDVAAVRLADGCRRVENGIPTGSSGPAIIRDLDRGRKYRVIRRVEIASIDVDGVSVRADFLVHVAFGLSARVRERFDVDETGAIDRITARIGLPRRR</sequence>
<dbReference type="RefSeq" id="WP_188488687.1">
    <property type="nucleotide sequence ID" value="NZ_BMCS01000001.1"/>
</dbReference>